<keyword evidence="1" id="KW-1133">Transmembrane helix</keyword>
<dbReference type="RefSeq" id="XP_024354181.1">
    <property type="nucleotide sequence ID" value="XM_024491328.1"/>
</dbReference>
<dbReference type="KEGG" id="egl:EGR_02079"/>
<dbReference type="AlphaFoldDB" id="W6UN47"/>
<name>W6UN47_ECHGR</name>
<organism evidence="2 3">
    <name type="scientific">Echinococcus granulosus</name>
    <name type="common">Hydatid tapeworm</name>
    <dbReference type="NCBI Taxonomy" id="6210"/>
    <lineage>
        <taxon>Eukaryota</taxon>
        <taxon>Metazoa</taxon>
        <taxon>Spiralia</taxon>
        <taxon>Lophotrochozoa</taxon>
        <taxon>Platyhelminthes</taxon>
        <taxon>Cestoda</taxon>
        <taxon>Eucestoda</taxon>
        <taxon>Cyclophyllidea</taxon>
        <taxon>Taeniidae</taxon>
        <taxon>Echinococcus</taxon>
        <taxon>Echinococcus granulosus group</taxon>
    </lineage>
</organism>
<dbReference type="EMBL" id="APAU02000009">
    <property type="protein sequence ID" value="EUB62985.1"/>
    <property type="molecule type" value="Genomic_DNA"/>
</dbReference>
<gene>
    <name evidence="2" type="ORF">EGR_02079</name>
</gene>
<keyword evidence="1" id="KW-0472">Membrane</keyword>
<protein>
    <submittedName>
        <fullName evidence="2">Uncharacterized protein</fullName>
    </submittedName>
</protein>
<dbReference type="GeneID" id="36337794"/>
<accession>W6UN47</accession>
<evidence type="ECO:0000313" key="2">
    <source>
        <dbReference type="EMBL" id="EUB62985.1"/>
    </source>
</evidence>
<keyword evidence="3" id="KW-1185">Reference proteome</keyword>
<reference evidence="2 3" key="1">
    <citation type="journal article" date="2013" name="Nat. Genet.">
        <title>The genome of the hydatid tapeworm Echinococcus granulosus.</title>
        <authorList>
            <person name="Zheng H."/>
            <person name="Zhang W."/>
            <person name="Zhang L."/>
            <person name="Zhang Z."/>
            <person name="Li J."/>
            <person name="Lu G."/>
            <person name="Zhu Y."/>
            <person name="Wang Y."/>
            <person name="Huang Y."/>
            <person name="Liu J."/>
            <person name="Kang H."/>
            <person name="Chen J."/>
            <person name="Wang L."/>
            <person name="Chen A."/>
            <person name="Yu S."/>
            <person name="Gao Z."/>
            <person name="Jin L."/>
            <person name="Gu W."/>
            <person name="Wang Z."/>
            <person name="Zhao L."/>
            <person name="Shi B."/>
            <person name="Wen H."/>
            <person name="Lin R."/>
            <person name="Jones M.K."/>
            <person name="Brejova B."/>
            <person name="Vinar T."/>
            <person name="Zhao G."/>
            <person name="McManus D.P."/>
            <person name="Chen Z."/>
            <person name="Zhou Y."/>
            <person name="Wang S."/>
        </authorList>
    </citation>
    <scope>NUCLEOTIDE SEQUENCE [LARGE SCALE GENOMIC DNA]</scope>
</reference>
<proteinExistence type="predicted"/>
<dbReference type="CTD" id="36337794"/>
<evidence type="ECO:0000256" key="1">
    <source>
        <dbReference type="SAM" id="Phobius"/>
    </source>
</evidence>
<comment type="caution">
    <text evidence="2">The sequence shown here is derived from an EMBL/GenBank/DDBJ whole genome shotgun (WGS) entry which is preliminary data.</text>
</comment>
<keyword evidence="1" id="KW-0812">Transmembrane</keyword>
<feature type="transmembrane region" description="Helical" evidence="1">
    <location>
        <begin position="225"/>
        <end position="246"/>
    </location>
</feature>
<sequence length="320" mass="36504">MPKLAAVQMPSLLNSVLFQYICYASFMVERYECESAHEITEYKCESRAIASELWSWALERKLFFTLFVVVMGLFCFRIDCLPELASGTHQHGLESAKINATRAFIVLMRSCLLGHDTTTLFLLNLRITGIQIWQSIRFISTLFNNYKAVKFSQEDGYCPFRLHIYPTFSQNFETIALNVDFTYENLAKDALNRVKLLVTSNPLGSCSLQLKRHGTPTAYRQEGCFYAFCSIIICFLTILFCNFYSVNRFKNLKTSLKSSLVHPPITDGYLALSSSVGKYLTNLKCQEWSVDSIVEGNYSVFVSILFNSQGMEGCRPKMTI</sequence>
<dbReference type="Proteomes" id="UP000019149">
    <property type="component" value="Unassembled WGS sequence"/>
</dbReference>
<evidence type="ECO:0000313" key="3">
    <source>
        <dbReference type="Proteomes" id="UP000019149"/>
    </source>
</evidence>